<dbReference type="OrthoDB" id="10032492at2759"/>
<dbReference type="GO" id="GO:0012505">
    <property type="term" value="C:endomembrane system"/>
    <property type="evidence" value="ECO:0007669"/>
    <property type="project" value="UniProtKB-SubCell"/>
</dbReference>
<dbReference type="GO" id="GO:0005886">
    <property type="term" value="C:plasma membrane"/>
    <property type="evidence" value="ECO:0007669"/>
    <property type="project" value="TreeGrafter"/>
</dbReference>
<accession>A0A1E3QTY4</accession>
<dbReference type="STRING" id="984486.A0A1E3QTY4"/>
<comment type="subcellular location">
    <subcellularLocation>
        <location evidence="1">Endomembrane system</location>
        <topology evidence="1">Multi-pass membrane protein</topology>
    </subcellularLocation>
</comment>
<feature type="transmembrane region" description="Helical" evidence="5">
    <location>
        <begin position="9"/>
        <end position="32"/>
    </location>
</feature>
<keyword evidence="3 5" id="KW-1133">Transmembrane helix</keyword>
<evidence type="ECO:0000313" key="7">
    <source>
        <dbReference type="EMBL" id="ODQ80397.1"/>
    </source>
</evidence>
<protein>
    <recommendedName>
        <fullName evidence="6">CWH43-like N-terminal domain-containing protein</fullName>
    </recommendedName>
</protein>
<keyword evidence="8" id="KW-1185">Reference proteome</keyword>
<dbReference type="PANTHER" id="PTHR21324:SF2">
    <property type="entry name" value="EG:22E5.9 PROTEIN"/>
    <property type="match status" value="1"/>
</dbReference>
<evidence type="ECO:0000259" key="6">
    <source>
        <dbReference type="Pfam" id="PF10277"/>
    </source>
</evidence>
<feature type="domain" description="CWH43-like N-terminal" evidence="6">
    <location>
        <begin position="8"/>
        <end position="249"/>
    </location>
</feature>
<feature type="transmembrane region" description="Helical" evidence="5">
    <location>
        <begin position="111"/>
        <end position="128"/>
    </location>
</feature>
<feature type="transmembrane region" description="Helical" evidence="5">
    <location>
        <begin position="229"/>
        <end position="253"/>
    </location>
</feature>
<proteinExistence type="predicted"/>
<dbReference type="AlphaFoldDB" id="A0A1E3QTY4"/>
<evidence type="ECO:0000256" key="3">
    <source>
        <dbReference type="ARBA" id="ARBA00022989"/>
    </source>
</evidence>
<dbReference type="EMBL" id="KV454430">
    <property type="protein sequence ID" value="ODQ80397.1"/>
    <property type="molecule type" value="Genomic_DNA"/>
</dbReference>
<evidence type="ECO:0000256" key="1">
    <source>
        <dbReference type="ARBA" id="ARBA00004127"/>
    </source>
</evidence>
<reference evidence="8" key="1">
    <citation type="submission" date="2016-05" db="EMBL/GenBank/DDBJ databases">
        <title>Comparative genomics of biotechnologically important yeasts.</title>
        <authorList>
            <consortium name="DOE Joint Genome Institute"/>
            <person name="Riley R."/>
            <person name="Haridas S."/>
            <person name="Wolfe K.H."/>
            <person name="Lopes M.R."/>
            <person name="Hittinger C.T."/>
            <person name="Goker M."/>
            <person name="Salamov A."/>
            <person name="Wisecaver J."/>
            <person name="Long T.M."/>
            <person name="Aerts A.L."/>
            <person name="Barry K."/>
            <person name="Choi C."/>
            <person name="Clum A."/>
            <person name="Coughlan A.Y."/>
            <person name="Deshpande S."/>
            <person name="Douglass A.P."/>
            <person name="Hanson S.J."/>
            <person name="Klenk H.-P."/>
            <person name="Labutti K."/>
            <person name="Lapidus A."/>
            <person name="Lindquist E."/>
            <person name="Lipzen A."/>
            <person name="Meier-Kolthoff J.P."/>
            <person name="Ohm R.A."/>
            <person name="Otillar R.P."/>
            <person name="Pangilinan J."/>
            <person name="Peng Y."/>
            <person name="Rokas A."/>
            <person name="Rosa C.A."/>
            <person name="Scheuner C."/>
            <person name="Sibirny A.A."/>
            <person name="Slot J.C."/>
            <person name="Stielow J.B."/>
            <person name="Sun H."/>
            <person name="Kurtzman C.P."/>
            <person name="Blackwell M."/>
            <person name="Grigoriev I.V."/>
            <person name="Jeffries T.W."/>
        </authorList>
    </citation>
    <scope>NUCLEOTIDE SEQUENCE [LARGE SCALE GENOMIC DNA]</scope>
    <source>
        <strain evidence="8">NRRL Y-12698</strain>
    </source>
</reference>
<dbReference type="InterPro" id="IPR050911">
    <property type="entry name" value="DRAM/TMEM150_Autophagy_Mod"/>
</dbReference>
<keyword evidence="2 5" id="KW-0812">Transmembrane</keyword>
<name>A0A1E3QTY4_9ASCO</name>
<dbReference type="RefSeq" id="XP_018985725.1">
    <property type="nucleotide sequence ID" value="XM_019128755.1"/>
</dbReference>
<dbReference type="GeneID" id="30146608"/>
<keyword evidence="4 5" id="KW-0472">Membrane</keyword>
<dbReference type="Pfam" id="PF10277">
    <property type="entry name" value="Frag1"/>
    <property type="match status" value="1"/>
</dbReference>
<evidence type="ECO:0000256" key="5">
    <source>
        <dbReference type="SAM" id="Phobius"/>
    </source>
</evidence>
<organism evidence="7 8">
    <name type="scientific">Babjeviella inositovora NRRL Y-12698</name>
    <dbReference type="NCBI Taxonomy" id="984486"/>
    <lineage>
        <taxon>Eukaryota</taxon>
        <taxon>Fungi</taxon>
        <taxon>Dikarya</taxon>
        <taxon>Ascomycota</taxon>
        <taxon>Saccharomycotina</taxon>
        <taxon>Pichiomycetes</taxon>
        <taxon>Serinales incertae sedis</taxon>
        <taxon>Babjeviella</taxon>
    </lineage>
</organism>
<feature type="transmembrane region" description="Helical" evidence="5">
    <location>
        <begin position="197"/>
        <end position="217"/>
    </location>
</feature>
<sequence>MIFKPFHYYLLYLVSCVIWQGMLIAMLVAWSIQGRPDRYWFMSFSETMDPVFLSDIGATSLKPLFAVGAAVHGALAISAVVAELFMRRRKAGESKRLLITYTSKHQERMKIASIFTITISELGILFTACFDIDHYNDVHFTMVAVFIIFMLFTILMDLMTYLIFWIHFYKIHKSALDPDATEYIPDDNTYLYFKWSFIVKFVWLVAAAVCVLGFLIAMVKNENSLSARFEWSICFWYGVLLLIWMCDIFPAAINSKRIDDSNLDHTEIKQVSSDESV</sequence>
<evidence type="ECO:0000256" key="4">
    <source>
        <dbReference type="ARBA" id="ARBA00023136"/>
    </source>
</evidence>
<gene>
    <name evidence="7" type="ORF">BABINDRAFT_161343</name>
</gene>
<evidence type="ECO:0000256" key="2">
    <source>
        <dbReference type="ARBA" id="ARBA00022692"/>
    </source>
</evidence>
<dbReference type="Proteomes" id="UP000094336">
    <property type="component" value="Unassembled WGS sequence"/>
</dbReference>
<dbReference type="InterPro" id="IPR019402">
    <property type="entry name" value="CWH43_N"/>
</dbReference>
<dbReference type="PANTHER" id="PTHR21324">
    <property type="entry name" value="FASTING-INDUCIBLE INTEGRAL MEMBRANE PROTEIN TM6P1-RELATED"/>
    <property type="match status" value="1"/>
</dbReference>
<feature type="transmembrane region" description="Helical" evidence="5">
    <location>
        <begin position="140"/>
        <end position="164"/>
    </location>
</feature>
<evidence type="ECO:0000313" key="8">
    <source>
        <dbReference type="Proteomes" id="UP000094336"/>
    </source>
</evidence>
<feature type="transmembrane region" description="Helical" evidence="5">
    <location>
        <begin position="64"/>
        <end position="86"/>
    </location>
</feature>